<dbReference type="SUPFAM" id="SSF51735">
    <property type="entry name" value="NAD(P)-binding Rossmann-fold domains"/>
    <property type="match status" value="1"/>
</dbReference>
<dbReference type="GO" id="GO:0016491">
    <property type="term" value="F:oxidoreductase activity"/>
    <property type="evidence" value="ECO:0007669"/>
    <property type="project" value="UniProtKB-KW"/>
</dbReference>
<dbReference type="AlphaFoldDB" id="A0A9N9PTU7"/>
<dbReference type="Proteomes" id="UP000701801">
    <property type="component" value="Unassembled WGS sequence"/>
</dbReference>
<name>A0A9N9PTU7_9HELO</name>
<dbReference type="PRINTS" id="PR00081">
    <property type="entry name" value="GDHRDH"/>
</dbReference>
<evidence type="ECO:0000256" key="2">
    <source>
        <dbReference type="ARBA" id="ARBA00023002"/>
    </source>
</evidence>
<dbReference type="PANTHER" id="PTHR24320:SF154">
    <property type="entry name" value="OXIDOREDUCTASE, SHORT-CHAIN DEHYDROGENASE_REDUCTASE FAMILY (AFU_ORTHOLOGUE AFUA_2G04560)"/>
    <property type="match status" value="1"/>
</dbReference>
<dbReference type="InterPro" id="IPR036291">
    <property type="entry name" value="NAD(P)-bd_dom_sf"/>
</dbReference>
<evidence type="ECO:0000313" key="3">
    <source>
        <dbReference type="EMBL" id="CAG8974863.1"/>
    </source>
</evidence>
<comment type="caution">
    <text evidence="3">The sequence shown here is derived from an EMBL/GenBank/DDBJ whole genome shotgun (WGS) entry which is preliminary data.</text>
</comment>
<dbReference type="Gene3D" id="3.40.50.720">
    <property type="entry name" value="NAD(P)-binding Rossmann-like Domain"/>
    <property type="match status" value="1"/>
</dbReference>
<accession>A0A9N9PTU7</accession>
<reference evidence="3" key="1">
    <citation type="submission" date="2021-07" db="EMBL/GenBank/DDBJ databases">
        <authorList>
            <person name="Durling M."/>
        </authorList>
    </citation>
    <scope>NUCLEOTIDE SEQUENCE</scope>
</reference>
<sequence length="302" mass="33354">MSLNKEKAPDLAGKVIFITGGTAGIGAETLRQLSKQNPAHIFFTGRDSERASTLIQVVNQLAPKTQLTFLECDHGSLSTVKSAAERFIAASTRLDILICNAGIMAEPTGLTKDRYEVQFGVNHMAHALFMKKLLPTLQQTAGEPDADVRILLLTSISFRFHPTGGICFDELKTTQDLGVTGAWLRYGQSKLANAVYARELDRRFPEILSISIHPGIVKTNLVGNLGFFDKAFVYLANFRQLVDTAHGAHNTLWAATSDRSKIWNGQMYDPVGKLTEKLNVAVQDDGLATRLWEWTDKELEGY</sequence>
<keyword evidence="2" id="KW-0560">Oxidoreductase</keyword>
<organism evidence="3 4">
    <name type="scientific">Hymenoscyphus albidus</name>
    <dbReference type="NCBI Taxonomy" id="595503"/>
    <lineage>
        <taxon>Eukaryota</taxon>
        <taxon>Fungi</taxon>
        <taxon>Dikarya</taxon>
        <taxon>Ascomycota</taxon>
        <taxon>Pezizomycotina</taxon>
        <taxon>Leotiomycetes</taxon>
        <taxon>Helotiales</taxon>
        <taxon>Helotiaceae</taxon>
        <taxon>Hymenoscyphus</taxon>
    </lineage>
</organism>
<dbReference type="EMBL" id="CAJVRM010000116">
    <property type="protein sequence ID" value="CAG8974863.1"/>
    <property type="molecule type" value="Genomic_DNA"/>
</dbReference>
<comment type="similarity">
    <text evidence="1">Belongs to the short-chain dehydrogenases/reductases (SDR) family.</text>
</comment>
<dbReference type="InterPro" id="IPR002347">
    <property type="entry name" value="SDR_fam"/>
</dbReference>
<proteinExistence type="inferred from homology"/>
<dbReference type="PANTHER" id="PTHR24320">
    <property type="entry name" value="RETINOL DEHYDROGENASE"/>
    <property type="match status" value="1"/>
</dbReference>
<evidence type="ECO:0000256" key="1">
    <source>
        <dbReference type="ARBA" id="ARBA00006484"/>
    </source>
</evidence>
<evidence type="ECO:0000313" key="4">
    <source>
        <dbReference type="Proteomes" id="UP000701801"/>
    </source>
</evidence>
<evidence type="ECO:0008006" key="5">
    <source>
        <dbReference type="Google" id="ProtNLM"/>
    </source>
</evidence>
<dbReference type="OrthoDB" id="191139at2759"/>
<keyword evidence="4" id="KW-1185">Reference proteome</keyword>
<dbReference type="Pfam" id="PF00106">
    <property type="entry name" value="adh_short"/>
    <property type="match status" value="1"/>
</dbReference>
<gene>
    <name evidence="3" type="ORF">HYALB_00000478</name>
</gene>
<protein>
    <recommendedName>
        <fullName evidence="5">Oxidoreductase</fullName>
    </recommendedName>
</protein>